<evidence type="ECO:0000313" key="3">
    <source>
        <dbReference type="Proteomes" id="UP000004507"/>
    </source>
</evidence>
<keyword evidence="1" id="KW-1133">Transmembrane helix</keyword>
<gene>
    <name evidence="2" type="ORF">SKA53_05770</name>
</gene>
<accession>A3V989</accession>
<organism evidence="2 3">
    <name type="scientific">Yoonia vestfoldensis SKA53</name>
    <dbReference type="NCBI Taxonomy" id="314232"/>
    <lineage>
        <taxon>Bacteria</taxon>
        <taxon>Pseudomonadati</taxon>
        <taxon>Pseudomonadota</taxon>
        <taxon>Alphaproteobacteria</taxon>
        <taxon>Rhodobacterales</taxon>
        <taxon>Paracoccaceae</taxon>
        <taxon>Yoonia</taxon>
    </lineage>
</organism>
<evidence type="ECO:0000256" key="1">
    <source>
        <dbReference type="SAM" id="Phobius"/>
    </source>
</evidence>
<dbReference type="STRING" id="314232.SKA53_05770"/>
<keyword evidence="1" id="KW-0812">Transmembrane</keyword>
<keyword evidence="3" id="KW-1185">Reference proteome</keyword>
<dbReference type="HOGENOM" id="CLU_112064_0_0_5"/>
<dbReference type="OrthoDB" id="7867991at2"/>
<dbReference type="Proteomes" id="UP000004507">
    <property type="component" value="Unassembled WGS sequence"/>
</dbReference>
<dbReference type="RefSeq" id="WP_007205107.1">
    <property type="nucleotide sequence ID" value="NZ_CH672414.1"/>
</dbReference>
<sequence length="186" mass="20233">MSNDTIMAFFKPQPLVAVEDTYWGYLIRSERGESFGFVLLQSACLVLGMACLVMAAGVATLTPLMFGVALTPFRMAVVALLGAVAAYLLWFASRGTRTEIHIDTSIREIHQVIRNRAGRPTILQTHDFAQITDIATQRDDASGTALLVLQGNDTVLSICIAMASAPRLDALHDRLARDVIGDPRVT</sequence>
<dbReference type="AlphaFoldDB" id="A3V989"/>
<protein>
    <submittedName>
        <fullName evidence="2">Uncharacterized protein</fullName>
    </submittedName>
</protein>
<reference evidence="2 3" key="1">
    <citation type="submission" date="2006-01" db="EMBL/GenBank/DDBJ databases">
        <authorList>
            <person name="Hagstrom A."/>
            <person name="Ferriera S."/>
            <person name="Johnson J."/>
            <person name="Kravitz S."/>
            <person name="Halpern A."/>
            <person name="Remington K."/>
            <person name="Beeson K."/>
            <person name="Tran B."/>
            <person name="Rogers Y.-H."/>
            <person name="Friedman R."/>
            <person name="Venter J.C."/>
        </authorList>
    </citation>
    <scope>NUCLEOTIDE SEQUENCE [LARGE SCALE GENOMIC DNA]</scope>
    <source>
        <strain evidence="2 3">SKA53</strain>
    </source>
</reference>
<evidence type="ECO:0000313" key="2">
    <source>
        <dbReference type="EMBL" id="EAQ05259.1"/>
    </source>
</evidence>
<name>A3V989_9RHOB</name>
<dbReference type="EMBL" id="AAMS01000011">
    <property type="protein sequence ID" value="EAQ05259.1"/>
    <property type="molecule type" value="Genomic_DNA"/>
</dbReference>
<comment type="caution">
    <text evidence="2">The sequence shown here is derived from an EMBL/GenBank/DDBJ whole genome shotgun (WGS) entry which is preliminary data.</text>
</comment>
<feature type="transmembrane region" description="Helical" evidence="1">
    <location>
        <begin position="73"/>
        <end position="92"/>
    </location>
</feature>
<dbReference type="eggNOG" id="ENOG50333SS">
    <property type="taxonomic scope" value="Bacteria"/>
</dbReference>
<proteinExistence type="predicted"/>
<keyword evidence="1" id="KW-0472">Membrane</keyword>
<feature type="transmembrane region" description="Helical" evidence="1">
    <location>
        <begin position="35"/>
        <end position="61"/>
    </location>
</feature>